<dbReference type="EMBL" id="LNXW01000005">
    <property type="protein sequence ID" value="KTC83374.1"/>
    <property type="molecule type" value="Genomic_DNA"/>
</dbReference>
<organism evidence="2 3">
    <name type="scientific">Legionella cherrii</name>
    <dbReference type="NCBI Taxonomy" id="28084"/>
    <lineage>
        <taxon>Bacteria</taxon>
        <taxon>Pseudomonadati</taxon>
        <taxon>Pseudomonadota</taxon>
        <taxon>Gammaproteobacteria</taxon>
        <taxon>Legionellales</taxon>
        <taxon>Legionellaceae</taxon>
        <taxon>Legionella</taxon>
    </lineage>
</organism>
<gene>
    <name evidence="2" type="ORF">Lche_0033</name>
</gene>
<dbReference type="STRING" id="28084.Lche_0033"/>
<evidence type="ECO:0008006" key="4">
    <source>
        <dbReference type="Google" id="ProtNLM"/>
    </source>
</evidence>
<reference evidence="2 3" key="1">
    <citation type="submission" date="2015-11" db="EMBL/GenBank/DDBJ databases">
        <title>Genomic analysis of 38 Legionella species identifies large and diverse effector repertoires.</title>
        <authorList>
            <person name="Burstein D."/>
            <person name="Amaro F."/>
            <person name="Zusman T."/>
            <person name="Lifshitz Z."/>
            <person name="Cohen O."/>
            <person name="Gilbert J.A."/>
            <person name="Pupko T."/>
            <person name="Shuman H.A."/>
            <person name="Segal G."/>
        </authorList>
    </citation>
    <scope>NUCLEOTIDE SEQUENCE [LARGE SCALE GENOMIC DNA]</scope>
    <source>
        <strain evidence="2 3">ORW</strain>
    </source>
</reference>
<dbReference type="InterPro" id="IPR003744">
    <property type="entry name" value="YhhQ"/>
</dbReference>
<dbReference type="AlphaFoldDB" id="A0A0W0SJ47"/>
<dbReference type="RefSeq" id="WP_058387234.1">
    <property type="nucleotide sequence ID" value="NZ_LNXW01000005.1"/>
</dbReference>
<dbReference type="PANTHER" id="PTHR34300:SF2">
    <property type="entry name" value="QUEUOSINE PRECURSOR TRANSPORTER-RELATED"/>
    <property type="match status" value="1"/>
</dbReference>
<dbReference type="OrthoDB" id="5642554at2"/>
<sequence>MILKNKKTIGMFLKNLFFNKIASYFINIDRGTYLVLIGMLYATIFFCSFVMGYKTVDLYGRILCSSVFVFPLLFPINDSITELLGAKTSYLMIVAIIICEFMFSLITHALAVLPSPSHWQNQDLYPILTMGFIHIAIADSISLAIGFFANTYVLDKWGIKWFGTGFFRRSLGATAIGELLFTISTNLITFHMLSTANLIDTTNIIISDYLLKMAYSFIICIPNAYLVSLVKKHIQKEATIPDRNIISINQIRARYRT</sequence>
<proteinExistence type="predicted"/>
<feature type="transmembrane region" description="Helical" evidence="1">
    <location>
        <begin position="170"/>
        <end position="193"/>
    </location>
</feature>
<feature type="transmembrane region" description="Helical" evidence="1">
    <location>
        <begin position="33"/>
        <end position="52"/>
    </location>
</feature>
<feature type="transmembrane region" description="Helical" evidence="1">
    <location>
        <begin position="89"/>
        <end position="113"/>
    </location>
</feature>
<dbReference type="PANTHER" id="PTHR34300">
    <property type="entry name" value="QUEUOSINE PRECURSOR TRANSPORTER-RELATED"/>
    <property type="match status" value="1"/>
</dbReference>
<evidence type="ECO:0000313" key="3">
    <source>
        <dbReference type="Proteomes" id="UP000054921"/>
    </source>
</evidence>
<feature type="transmembrane region" description="Helical" evidence="1">
    <location>
        <begin position="58"/>
        <end position="77"/>
    </location>
</feature>
<evidence type="ECO:0000256" key="1">
    <source>
        <dbReference type="SAM" id="Phobius"/>
    </source>
</evidence>
<keyword evidence="1" id="KW-1133">Transmembrane helix</keyword>
<comment type="caution">
    <text evidence="2">The sequence shown here is derived from an EMBL/GenBank/DDBJ whole genome shotgun (WGS) entry which is preliminary data.</text>
</comment>
<accession>A0A0W0SJ47</accession>
<keyword evidence="1" id="KW-0472">Membrane</keyword>
<dbReference type="Proteomes" id="UP000054921">
    <property type="component" value="Unassembled WGS sequence"/>
</dbReference>
<protein>
    <recommendedName>
        <fullName evidence="4">VUT family protein</fullName>
    </recommendedName>
</protein>
<name>A0A0W0SJ47_9GAMM</name>
<feature type="transmembrane region" description="Helical" evidence="1">
    <location>
        <begin position="125"/>
        <end position="149"/>
    </location>
</feature>
<dbReference type="PATRIC" id="fig|28084.5.peg.36"/>
<keyword evidence="1" id="KW-0812">Transmembrane</keyword>
<dbReference type="Pfam" id="PF02592">
    <property type="entry name" value="Vut_1"/>
    <property type="match status" value="1"/>
</dbReference>
<feature type="transmembrane region" description="Helical" evidence="1">
    <location>
        <begin position="213"/>
        <end position="230"/>
    </location>
</feature>
<evidence type="ECO:0000313" key="2">
    <source>
        <dbReference type="EMBL" id="KTC83374.1"/>
    </source>
</evidence>